<protein>
    <submittedName>
        <fullName evidence="2">Uncharacterized protein</fullName>
    </submittedName>
</protein>
<dbReference type="AlphaFoldDB" id="A0A445DF88"/>
<comment type="caution">
    <text evidence="2">The sequence shown here is derived from an EMBL/GenBank/DDBJ whole genome shotgun (WGS) entry which is preliminary data.</text>
</comment>
<dbReference type="PANTHER" id="PTHR33671">
    <property type="entry name" value="N-METHYLTRANSFERASE, PUTATIVE (DUF688)-RELATED"/>
    <property type="match status" value="1"/>
</dbReference>
<dbReference type="InterPro" id="IPR007789">
    <property type="entry name" value="DUF688"/>
</dbReference>
<evidence type="ECO:0000313" key="2">
    <source>
        <dbReference type="EMBL" id="RYR61830.1"/>
    </source>
</evidence>
<dbReference type="Proteomes" id="UP000289738">
    <property type="component" value="Chromosome A04"/>
</dbReference>
<evidence type="ECO:0000313" key="3">
    <source>
        <dbReference type="Proteomes" id="UP000289738"/>
    </source>
</evidence>
<accession>A0A445DF88</accession>
<proteinExistence type="predicted"/>
<name>A0A445DF88_ARAHY</name>
<dbReference type="Pfam" id="PF05097">
    <property type="entry name" value="DUF688"/>
    <property type="match status" value="1"/>
</dbReference>
<organism evidence="2 3">
    <name type="scientific">Arachis hypogaea</name>
    <name type="common">Peanut</name>
    <dbReference type="NCBI Taxonomy" id="3818"/>
    <lineage>
        <taxon>Eukaryota</taxon>
        <taxon>Viridiplantae</taxon>
        <taxon>Streptophyta</taxon>
        <taxon>Embryophyta</taxon>
        <taxon>Tracheophyta</taxon>
        <taxon>Spermatophyta</taxon>
        <taxon>Magnoliopsida</taxon>
        <taxon>eudicotyledons</taxon>
        <taxon>Gunneridae</taxon>
        <taxon>Pentapetalae</taxon>
        <taxon>rosids</taxon>
        <taxon>fabids</taxon>
        <taxon>Fabales</taxon>
        <taxon>Fabaceae</taxon>
        <taxon>Papilionoideae</taxon>
        <taxon>50 kb inversion clade</taxon>
        <taxon>dalbergioids sensu lato</taxon>
        <taxon>Dalbergieae</taxon>
        <taxon>Pterocarpus clade</taxon>
        <taxon>Arachis</taxon>
    </lineage>
</organism>
<reference evidence="2 3" key="1">
    <citation type="submission" date="2019-01" db="EMBL/GenBank/DDBJ databases">
        <title>Sequencing of cultivated peanut Arachis hypogaea provides insights into genome evolution and oil improvement.</title>
        <authorList>
            <person name="Chen X."/>
        </authorList>
    </citation>
    <scope>NUCLEOTIDE SEQUENCE [LARGE SCALE GENOMIC DNA]</scope>
    <source>
        <strain evidence="3">cv. Fuhuasheng</strain>
        <tissue evidence="2">Leaves</tissue>
    </source>
</reference>
<dbReference type="STRING" id="3818.A0A445DF88"/>
<keyword evidence="3" id="KW-1185">Reference proteome</keyword>
<feature type="compositionally biased region" description="Acidic residues" evidence="1">
    <location>
        <begin position="106"/>
        <end position="121"/>
    </location>
</feature>
<sequence length="278" mass="30840">MEEQAEQNIMTMDLECRRMLNFNAPLLSTRRLANSVVAGTSLSMLQSTSIPFSWEQAPGKPKNQERSNNIHDRDVETPRLQLPPCLQHLPRAAAEADLGNAVLSFDQDDGCDGDDDDDDDNENKKNSEVYSDAMELFSLSEALDIVVQQSETNHSSSNDVLRLKLSESNVDQCSSYMINRFLPDATALAASSSAHFPNNGYNKKGCDTCSNSRHSYASSPKGCGLQLLFPWRMKHKLCAIKSPVMTCSTKVQKHQQSLKNKKHCSSVHKTSKSIKGDI</sequence>
<feature type="region of interest" description="Disordered" evidence="1">
    <location>
        <begin position="104"/>
        <end position="125"/>
    </location>
</feature>
<evidence type="ECO:0000256" key="1">
    <source>
        <dbReference type="SAM" id="MobiDB-lite"/>
    </source>
</evidence>
<dbReference type="EMBL" id="SDMP01000004">
    <property type="protein sequence ID" value="RYR61830.1"/>
    <property type="molecule type" value="Genomic_DNA"/>
</dbReference>
<dbReference type="OrthoDB" id="767768at2759"/>
<gene>
    <name evidence="2" type="ORF">Ahy_A04g019060</name>
</gene>
<dbReference type="PANTHER" id="PTHR33671:SF1">
    <property type="entry name" value="DUF688 FAMILY PROTEIN"/>
    <property type="match status" value="1"/>
</dbReference>